<accession>A0A5R9J6E6</accession>
<feature type="transmembrane region" description="Helical" evidence="6">
    <location>
        <begin position="332"/>
        <end position="355"/>
    </location>
</feature>
<keyword evidence="5 6" id="KW-0472">Membrane</keyword>
<keyword evidence="3 6" id="KW-0812">Transmembrane</keyword>
<evidence type="ECO:0000256" key="3">
    <source>
        <dbReference type="ARBA" id="ARBA00022692"/>
    </source>
</evidence>
<dbReference type="Pfam" id="PF13440">
    <property type="entry name" value="Polysacc_synt_3"/>
    <property type="match status" value="1"/>
</dbReference>
<feature type="transmembrane region" description="Helical" evidence="6">
    <location>
        <begin position="393"/>
        <end position="414"/>
    </location>
</feature>
<dbReference type="PANTHER" id="PTHR30250:SF11">
    <property type="entry name" value="O-ANTIGEN TRANSPORTER-RELATED"/>
    <property type="match status" value="1"/>
</dbReference>
<dbReference type="AlphaFoldDB" id="A0A5R9J6E6"/>
<evidence type="ECO:0000256" key="4">
    <source>
        <dbReference type="ARBA" id="ARBA00022989"/>
    </source>
</evidence>
<evidence type="ECO:0000313" key="8">
    <source>
        <dbReference type="Proteomes" id="UP000305654"/>
    </source>
</evidence>
<dbReference type="Proteomes" id="UP000305654">
    <property type="component" value="Unassembled WGS sequence"/>
</dbReference>
<dbReference type="EMBL" id="VCDI01000003">
    <property type="protein sequence ID" value="TLU72539.1"/>
    <property type="molecule type" value="Genomic_DNA"/>
</dbReference>
<feature type="transmembrane region" description="Helical" evidence="6">
    <location>
        <begin position="220"/>
        <end position="239"/>
    </location>
</feature>
<evidence type="ECO:0000256" key="2">
    <source>
        <dbReference type="ARBA" id="ARBA00022475"/>
    </source>
</evidence>
<feature type="transmembrane region" description="Helical" evidence="6">
    <location>
        <begin position="188"/>
        <end position="208"/>
    </location>
</feature>
<dbReference type="OrthoDB" id="7605542at2"/>
<feature type="transmembrane region" description="Helical" evidence="6">
    <location>
        <begin position="469"/>
        <end position="494"/>
    </location>
</feature>
<feature type="transmembrane region" description="Helical" evidence="6">
    <location>
        <begin position="155"/>
        <end position="176"/>
    </location>
</feature>
<comment type="subcellular location">
    <subcellularLocation>
        <location evidence="1">Cell membrane</location>
        <topology evidence="1">Multi-pass membrane protein</topology>
    </subcellularLocation>
</comment>
<evidence type="ECO:0000256" key="6">
    <source>
        <dbReference type="SAM" id="Phobius"/>
    </source>
</evidence>
<organism evidence="7 8">
    <name type="scientific">Lichenicoccus roseus</name>
    <dbReference type="NCBI Taxonomy" id="2683649"/>
    <lineage>
        <taxon>Bacteria</taxon>
        <taxon>Pseudomonadati</taxon>
        <taxon>Pseudomonadota</taxon>
        <taxon>Alphaproteobacteria</taxon>
        <taxon>Acetobacterales</taxon>
        <taxon>Acetobacteraceae</taxon>
        <taxon>Lichenicoccus</taxon>
    </lineage>
</organism>
<dbReference type="PANTHER" id="PTHR30250">
    <property type="entry name" value="PST FAMILY PREDICTED COLANIC ACID TRANSPORTER"/>
    <property type="match status" value="1"/>
</dbReference>
<keyword evidence="4 6" id="KW-1133">Transmembrane helix</keyword>
<evidence type="ECO:0000256" key="5">
    <source>
        <dbReference type="ARBA" id="ARBA00023136"/>
    </source>
</evidence>
<keyword evidence="2" id="KW-1003">Cell membrane</keyword>
<feature type="transmembrane region" description="Helical" evidence="6">
    <location>
        <begin position="304"/>
        <end position="326"/>
    </location>
</feature>
<name>A0A5R9J6E6_9PROT</name>
<gene>
    <name evidence="7" type="ORF">FE263_10820</name>
</gene>
<feature type="transmembrane region" description="Helical" evidence="6">
    <location>
        <begin position="426"/>
        <end position="449"/>
    </location>
</feature>
<evidence type="ECO:0000256" key="1">
    <source>
        <dbReference type="ARBA" id="ARBA00004651"/>
    </source>
</evidence>
<dbReference type="InterPro" id="IPR050833">
    <property type="entry name" value="Poly_Biosynth_Transport"/>
</dbReference>
<feature type="transmembrane region" description="Helical" evidence="6">
    <location>
        <begin position="94"/>
        <end position="115"/>
    </location>
</feature>
<dbReference type="GO" id="GO:0005886">
    <property type="term" value="C:plasma membrane"/>
    <property type="evidence" value="ECO:0007669"/>
    <property type="project" value="UniProtKB-SubCell"/>
</dbReference>
<keyword evidence="8" id="KW-1185">Reference proteome</keyword>
<protein>
    <submittedName>
        <fullName evidence="7">Uncharacterized protein</fullName>
    </submittedName>
</protein>
<comment type="caution">
    <text evidence="7">The sequence shown here is derived from an EMBL/GenBank/DDBJ whole genome shotgun (WGS) entry which is preliminary data.</text>
</comment>
<proteinExistence type="predicted"/>
<sequence>MSRLETATAGALPKRPSNLVEVVAQFLSTLVGRGSYLALQVVLARVLGPEGFGLYAIGWTVAGLTGTLTPVGMPQAVLRYCIGGRASILSRPTIIVLIVGLAGAAGLTIGSGQIAAHIFGEPASSPIIRAFAPSVPLLGLTAVLTGSLRSSGRMLASALIGATSGLAYLVITVLMFEIHPTAVAAANAYNMSLGLILVPCIALLWQAHATEWQTPTTRQLMHFGIVTMLIHSTSVLNLWADRVVIGVVADPRTLATYQVASQFAMIMVVLRSAVTTVFEARVPKHHPSASPPDVTTEFFAATRLLLHISVPGLVVLACTSAFWVHLLFGPAYAAAALPLLVLVAGQIVATFVGPTVNALHMTGDERIVMLLMVGTALLNIAGCFILLPPLGVTGAALATGIANFTVSVACLYRLVRTGRLRFSLRWLFDIALATMICVAASLFITRFLTNGLLTGDLSADVVRPPRAVLILQTFGIVSAIYLLYAACVCATCLVEDELVHLTKSQLRRRFRRLVSS</sequence>
<feature type="transmembrane region" description="Helical" evidence="6">
    <location>
        <begin position="52"/>
        <end position="73"/>
    </location>
</feature>
<feature type="transmembrane region" description="Helical" evidence="6">
    <location>
        <begin position="367"/>
        <end position="387"/>
    </location>
</feature>
<evidence type="ECO:0000313" key="7">
    <source>
        <dbReference type="EMBL" id="TLU72539.1"/>
    </source>
</evidence>
<reference evidence="7 8" key="1">
    <citation type="submission" date="2019-05" db="EMBL/GenBank/DDBJ databases">
        <authorList>
            <person name="Pankratov T."/>
            <person name="Grouzdev D."/>
        </authorList>
    </citation>
    <scope>NUCLEOTIDE SEQUENCE [LARGE SCALE GENOMIC DNA]</scope>
    <source>
        <strain evidence="7 8">KEBCLARHB70R</strain>
    </source>
</reference>